<organism evidence="1">
    <name type="scientific">marine metagenome</name>
    <dbReference type="NCBI Taxonomy" id="408172"/>
    <lineage>
        <taxon>unclassified sequences</taxon>
        <taxon>metagenomes</taxon>
        <taxon>ecological metagenomes</taxon>
    </lineage>
</organism>
<name>A0A382NSZ2_9ZZZZ</name>
<accession>A0A382NSZ2</accession>
<protein>
    <submittedName>
        <fullName evidence="1">Uncharacterized protein</fullName>
    </submittedName>
</protein>
<gene>
    <name evidence="1" type="ORF">METZ01_LOCUS315706</name>
</gene>
<dbReference type="AlphaFoldDB" id="A0A382NSZ2"/>
<dbReference type="EMBL" id="UINC01101774">
    <property type="protein sequence ID" value="SVC62852.1"/>
    <property type="molecule type" value="Genomic_DNA"/>
</dbReference>
<sequence>MGAVMLTDKGRFAVLNIEHLVDGILLPEVNNLVWESEDLRSRLARRHKTWTPVIGCA</sequence>
<reference evidence="1" key="1">
    <citation type="submission" date="2018-05" db="EMBL/GenBank/DDBJ databases">
        <authorList>
            <person name="Lanie J.A."/>
            <person name="Ng W.-L."/>
            <person name="Kazmierczak K.M."/>
            <person name="Andrzejewski T.M."/>
            <person name="Davidsen T.M."/>
            <person name="Wayne K.J."/>
            <person name="Tettelin H."/>
            <person name="Glass J.I."/>
            <person name="Rusch D."/>
            <person name="Podicherti R."/>
            <person name="Tsui H.-C.T."/>
            <person name="Winkler M.E."/>
        </authorList>
    </citation>
    <scope>NUCLEOTIDE SEQUENCE</scope>
</reference>
<evidence type="ECO:0000313" key="1">
    <source>
        <dbReference type="EMBL" id="SVC62852.1"/>
    </source>
</evidence>
<proteinExistence type="predicted"/>